<dbReference type="OrthoDB" id="269822at2759"/>
<keyword evidence="6 12" id="KW-0106">Calcium</keyword>
<dbReference type="InterPro" id="IPR036860">
    <property type="entry name" value="SH2_dom_sf"/>
</dbReference>
<dbReference type="Gene3D" id="3.20.20.190">
    <property type="entry name" value="Phosphatidylinositol (PI) phosphodiesterase"/>
    <property type="match status" value="2"/>
</dbReference>
<evidence type="ECO:0000259" key="22">
    <source>
        <dbReference type="PROSITE" id="PS50222"/>
    </source>
</evidence>
<dbReference type="Pfam" id="PF00168">
    <property type="entry name" value="C2"/>
    <property type="match status" value="1"/>
</dbReference>
<keyword evidence="8 13" id="KW-0727">SH2 domain</keyword>
<feature type="domain" description="PI-PLC Y-box" evidence="21">
    <location>
        <begin position="887"/>
        <end position="1002"/>
    </location>
</feature>
<dbReference type="Gene3D" id="2.30.29.30">
    <property type="entry name" value="Pleckstrin-homology domain (PH domain)/Phosphotyrosine-binding domain (PTB)"/>
    <property type="match status" value="1"/>
</dbReference>
<dbReference type="InterPro" id="IPR011992">
    <property type="entry name" value="EF-hand-dom_pair"/>
</dbReference>
<evidence type="ECO:0000259" key="20">
    <source>
        <dbReference type="PROSITE" id="PS50004"/>
    </source>
</evidence>
<sequence length="1266" mass="145017">MATWDAVDQISPLVDTDSLKRGTPVLVFTPKQKPSKKIISLDLNPMQLQILTQGRPVPEQQIDIFFVREVRQGKQTKEFDRFYDDYRGREETSFVIYYGMEFRLKTIACVAESVRDRDLWCMSLPLLVREARIFTELHMLKRWLIKEWQAMNPENQRVGVKELTTFFARANLKVKKERIKELIQQVDTHRQGTIGFDEFTELHRALLANPVIEKLFAKYSDGKTMTQAKFTDFLRDEQGDLRASDPHYVKSLMLHVVTQEKKKIGGLADPVFHLPSFATFMLSKHNNVYNDTHLNNVYQNMTLPLSHYWIASSHNTYLTGDQFSSESTCDAYARCLRNGCRCIELDCWDGPDNDPIIYHGHTMTSKIKFRDVVETIKQHAFETSPYPVILSIENHCCIEQQQVLATVFKDVFGDMLLTQVLDKNAEQLPSPDQLKYKILIKNKKLKEGAEEEVVSSNQDDLSQSQKNGYLTLEDPLDGETVQYYFVLAGSTLHYGETTTDTAETQEAEVQETEPAKPQYFELHNGEPWFHGKLKDGRVDSEARLAAFNGPDGSFLIRESDTAGFTLSFWLGKKAQHVRIKENNGHFFLTEHASFTTLYELVDHYRQNTLKSAQISLRLTEHVPLPSNYENKEWYHKVLSRIDAENMLKRCRKDGSFLVRRSETSADSFAISFLAASKIKHCRIKTEGRFFVIGSTTFDSLEELVGYYEKHPLYRRIKLKFPVNEKILEKLGLSAPVEQTRVFARTLFEYNASRPDELTFTKDAIISNIERHDGGWWKGEYNGKVGWLPSNYVEEIDLDVKELLSDRENPLGALQKGSIDLVGATVRPTGALGIQITTATGQTYNLMTIDQADLQDWQMFISAALANAGVRQDNIKKMVRKQKVAKELSDIVAYCRSIPFESFEASREKTKYYEMSSFEEKKADKIIRKQAADFVHYNRRQFSRTYPAGKRVDSSNFDPEICWIAGMQLVALNYQTPDRPMQVNEGLFLQNKRCGFVVKPDLLVNHDRFSEFDETTYAHILPKHVQIQIFSAKHLVKSGKGTASPFVEIDICGAEVDSSQKHRTKTKPDNGFNPVWNESCEFFVRLPDVCLLRIAVMDEDMFGDPSFMGQAVIPFNSLRPGYRAVPLRNGHSEEFELASVFIHITINDIIPQAIEGLQDMVNELQEERQMIEQALQREQIMLDAMQNMARADQKKAAQAKISKALKESEKKTETMRAQIVRIEQELAKLAAQASNDPNANAKGFARKSVRSSIRNARNNASRLSMTK</sequence>
<accession>A0A0D2WK99</accession>
<dbReference type="InterPro" id="IPR011993">
    <property type="entry name" value="PH-like_dom_sf"/>
</dbReference>
<dbReference type="PRINTS" id="PR00390">
    <property type="entry name" value="PHPHLIPASEC"/>
</dbReference>
<evidence type="ECO:0000259" key="18">
    <source>
        <dbReference type="PROSITE" id="PS50001"/>
    </source>
</evidence>
<evidence type="ECO:0000256" key="7">
    <source>
        <dbReference type="ARBA" id="ARBA00022963"/>
    </source>
</evidence>
<dbReference type="Pfam" id="PF00388">
    <property type="entry name" value="PI-PLC-X"/>
    <property type="match status" value="1"/>
</dbReference>
<dbReference type="PRINTS" id="PR00401">
    <property type="entry name" value="SH2DOMAIN"/>
</dbReference>
<feature type="binding site" evidence="12">
    <location>
        <position position="344"/>
    </location>
    <ligand>
        <name>Ca(2+)</name>
        <dbReference type="ChEBI" id="CHEBI:29108"/>
    </ligand>
</feature>
<dbReference type="Pfam" id="PF23583">
    <property type="entry name" value="EF_HAND_2_PLCG"/>
    <property type="match status" value="1"/>
</dbReference>
<feature type="domain" description="EF-hand" evidence="22">
    <location>
        <begin position="174"/>
        <end position="209"/>
    </location>
</feature>
<dbReference type="SUPFAM" id="SSF49562">
    <property type="entry name" value="C2 domain (Calcium/lipid-binding domain, CaLB)"/>
    <property type="match status" value="1"/>
</dbReference>
<dbReference type="PROSITE" id="PS50008">
    <property type="entry name" value="PIPLC_Y_DOMAIN"/>
    <property type="match status" value="1"/>
</dbReference>
<evidence type="ECO:0000256" key="1">
    <source>
        <dbReference type="ARBA" id="ARBA00012368"/>
    </source>
</evidence>
<dbReference type="PANTHER" id="PTHR10336:SF159">
    <property type="entry name" value="1-PHOSPHATIDYLINOSITOL 4,5-BISPHOSPHATE PHOSPHODIESTERASE GAMMA"/>
    <property type="match status" value="1"/>
</dbReference>
<evidence type="ECO:0000256" key="3">
    <source>
        <dbReference type="ARBA" id="ARBA00022553"/>
    </source>
</evidence>
<dbReference type="SUPFAM" id="SSF47473">
    <property type="entry name" value="EF-hand"/>
    <property type="match status" value="1"/>
</dbReference>
<dbReference type="SUPFAM" id="SSF50729">
    <property type="entry name" value="PH domain-like"/>
    <property type="match status" value="1"/>
</dbReference>
<feature type="coiled-coil region" evidence="16">
    <location>
        <begin position="1153"/>
        <end position="1180"/>
    </location>
</feature>
<dbReference type="eggNOG" id="KOG1264">
    <property type="taxonomic scope" value="Eukaryota"/>
</dbReference>
<keyword evidence="2 14" id="KW-0728">SH3 domain</keyword>
<keyword evidence="24" id="KW-1185">Reference proteome</keyword>
<feature type="active site" evidence="11">
    <location>
        <position position="359"/>
    </location>
</feature>
<dbReference type="FunFam" id="3.20.20.190:FF:000039">
    <property type="entry name" value="Phosphoinositide phospholipase C"/>
    <property type="match status" value="1"/>
</dbReference>
<dbReference type="PANTHER" id="PTHR10336">
    <property type="entry name" value="PHOSPHOINOSITIDE-SPECIFIC PHOSPHOLIPASE C FAMILY PROTEIN"/>
    <property type="match status" value="1"/>
</dbReference>
<dbReference type="Gene3D" id="1.10.238.10">
    <property type="entry name" value="EF-hand"/>
    <property type="match status" value="2"/>
</dbReference>
<keyword evidence="4" id="KW-0677">Repeat</keyword>
<dbReference type="PROSITE" id="PS50001">
    <property type="entry name" value="SH2"/>
    <property type="match status" value="2"/>
</dbReference>
<evidence type="ECO:0000313" key="24">
    <source>
        <dbReference type="Proteomes" id="UP000008743"/>
    </source>
</evidence>
<dbReference type="SMART" id="SM00252">
    <property type="entry name" value="SH2"/>
    <property type="match status" value="2"/>
</dbReference>
<dbReference type="InterPro" id="IPR016280">
    <property type="entry name" value="PLC-beta"/>
</dbReference>
<dbReference type="PROSITE" id="PS50004">
    <property type="entry name" value="C2"/>
    <property type="match status" value="1"/>
</dbReference>
<dbReference type="CDD" id="cd08558">
    <property type="entry name" value="PI-PLCc_eukaryota"/>
    <property type="match status" value="1"/>
</dbReference>
<evidence type="ECO:0000256" key="13">
    <source>
        <dbReference type="PROSITE-ProRule" id="PRU00191"/>
    </source>
</evidence>
<keyword evidence="10" id="KW-0807">Transducer</keyword>
<dbReference type="Gene3D" id="2.60.40.150">
    <property type="entry name" value="C2 domain"/>
    <property type="match status" value="1"/>
</dbReference>
<dbReference type="InterPro" id="IPR001452">
    <property type="entry name" value="SH3_domain"/>
</dbReference>
<dbReference type="InterPro" id="IPR035023">
    <property type="entry name" value="PLC-gamma_C-SH2"/>
</dbReference>
<keyword evidence="9 15" id="KW-0443">Lipid metabolism</keyword>
<dbReference type="CDD" id="cd09932">
    <property type="entry name" value="SH2_C-SH2_PLC_gamma_like"/>
    <property type="match status" value="1"/>
</dbReference>
<dbReference type="SMART" id="SM00149">
    <property type="entry name" value="PLCYc"/>
    <property type="match status" value="1"/>
</dbReference>
<feature type="domain" description="SH3" evidence="19">
    <location>
        <begin position="738"/>
        <end position="797"/>
    </location>
</feature>
<dbReference type="InterPro" id="IPR000909">
    <property type="entry name" value="PLipase_C_PInositol-sp_X_dom"/>
</dbReference>
<feature type="binding site" evidence="12">
    <location>
        <position position="315"/>
    </location>
    <ligand>
        <name>Ca(2+)</name>
        <dbReference type="ChEBI" id="CHEBI:29108"/>
    </ligand>
</feature>
<proteinExistence type="predicted"/>
<evidence type="ECO:0000256" key="17">
    <source>
        <dbReference type="SAM" id="MobiDB-lite"/>
    </source>
</evidence>
<keyword evidence="5 15" id="KW-0378">Hydrolase</keyword>
<organism evidence="23 24">
    <name type="scientific">Capsaspora owczarzaki (strain ATCC 30864)</name>
    <dbReference type="NCBI Taxonomy" id="595528"/>
    <lineage>
        <taxon>Eukaryota</taxon>
        <taxon>Filasterea</taxon>
        <taxon>Capsaspora</taxon>
    </lineage>
</organism>
<dbReference type="InterPro" id="IPR035892">
    <property type="entry name" value="C2_domain_sf"/>
</dbReference>
<evidence type="ECO:0000256" key="16">
    <source>
        <dbReference type="SAM" id="Coils"/>
    </source>
</evidence>
<evidence type="ECO:0000256" key="9">
    <source>
        <dbReference type="ARBA" id="ARBA00023098"/>
    </source>
</evidence>
<protein>
    <recommendedName>
        <fullName evidence="1 15">Phosphoinositide phospholipase C</fullName>
        <ecNumber evidence="1 15">3.1.4.11</ecNumber>
    </recommendedName>
</protein>
<dbReference type="Pfam" id="PF00387">
    <property type="entry name" value="PI-PLC-Y"/>
    <property type="match status" value="1"/>
</dbReference>
<evidence type="ECO:0000256" key="10">
    <source>
        <dbReference type="ARBA" id="ARBA00023224"/>
    </source>
</evidence>
<dbReference type="SMART" id="SM00148">
    <property type="entry name" value="PLCXc"/>
    <property type="match status" value="1"/>
</dbReference>
<dbReference type="GO" id="GO:0046488">
    <property type="term" value="P:phosphatidylinositol metabolic process"/>
    <property type="evidence" value="ECO:0007669"/>
    <property type="project" value="TreeGrafter"/>
</dbReference>
<reference evidence="24" key="1">
    <citation type="submission" date="2011-02" db="EMBL/GenBank/DDBJ databases">
        <title>The Genome Sequence of Capsaspora owczarzaki ATCC 30864.</title>
        <authorList>
            <person name="Russ C."/>
            <person name="Cuomo C."/>
            <person name="Burger G."/>
            <person name="Gray M.W."/>
            <person name="Holland P.W.H."/>
            <person name="King N."/>
            <person name="Lang F.B.F."/>
            <person name="Roger A.J."/>
            <person name="Ruiz-Trillo I."/>
            <person name="Young S.K."/>
            <person name="Zeng Q."/>
            <person name="Gargeya S."/>
            <person name="Alvarado L."/>
            <person name="Berlin A."/>
            <person name="Chapman S.B."/>
            <person name="Chen Z."/>
            <person name="Freedman E."/>
            <person name="Gellesch M."/>
            <person name="Goldberg J."/>
            <person name="Griggs A."/>
            <person name="Gujja S."/>
            <person name="Heilman E."/>
            <person name="Heiman D."/>
            <person name="Howarth C."/>
            <person name="Mehta T."/>
            <person name="Neiman D."/>
            <person name="Pearson M."/>
            <person name="Roberts A."/>
            <person name="Saif S."/>
            <person name="Shea T."/>
            <person name="Shenoy N."/>
            <person name="Sisk P."/>
            <person name="Stolte C."/>
            <person name="Sykes S."/>
            <person name="White J."/>
            <person name="Yandava C."/>
            <person name="Haas B."/>
            <person name="Nusbaum C."/>
            <person name="Birren B."/>
        </authorList>
    </citation>
    <scope>NUCLEOTIDE SEQUENCE</scope>
    <source>
        <strain evidence="24">ATCC 30864</strain>
    </source>
</reference>
<dbReference type="InterPro" id="IPR035024">
    <property type="entry name" value="PLC-gamma_N-SH2"/>
</dbReference>
<dbReference type="SMART" id="SM00326">
    <property type="entry name" value="SH3"/>
    <property type="match status" value="1"/>
</dbReference>
<dbReference type="CDD" id="cd10341">
    <property type="entry name" value="SH2_N-SH2_PLC_gamma_like"/>
    <property type="match status" value="1"/>
</dbReference>
<dbReference type="InterPro" id="IPR057061">
    <property type="entry name" value="PLCG_EF-hand_2"/>
</dbReference>
<dbReference type="GO" id="GO:0005509">
    <property type="term" value="F:calcium ion binding"/>
    <property type="evidence" value="ECO:0007669"/>
    <property type="project" value="InterPro"/>
</dbReference>
<dbReference type="Pfam" id="PF00017">
    <property type="entry name" value="SH2"/>
    <property type="match status" value="2"/>
</dbReference>
<dbReference type="PROSITE" id="PS50222">
    <property type="entry name" value="EF_HAND_2"/>
    <property type="match status" value="1"/>
</dbReference>
<dbReference type="GO" id="GO:0032587">
    <property type="term" value="C:ruffle membrane"/>
    <property type="evidence" value="ECO:0007669"/>
    <property type="project" value="TreeGrafter"/>
</dbReference>
<evidence type="ECO:0000256" key="15">
    <source>
        <dbReference type="RuleBase" id="RU361133"/>
    </source>
</evidence>
<feature type="region of interest" description="Disordered" evidence="17">
    <location>
        <begin position="1232"/>
        <end position="1266"/>
    </location>
</feature>
<evidence type="ECO:0000259" key="21">
    <source>
        <dbReference type="PROSITE" id="PS50008"/>
    </source>
</evidence>
<dbReference type="GO" id="GO:0051209">
    <property type="term" value="P:release of sequestered calcium ion into cytosol"/>
    <property type="evidence" value="ECO:0007669"/>
    <property type="project" value="TreeGrafter"/>
</dbReference>
<feature type="binding site" evidence="12">
    <location>
        <position position="346"/>
    </location>
    <ligand>
        <name>Ca(2+)</name>
        <dbReference type="ChEBI" id="CHEBI:29108"/>
    </ligand>
</feature>
<dbReference type="AlphaFoldDB" id="A0A0D2WK99"/>
<dbReference type="PROSITE" id="PS50007">
    <property type="entry name" value="PIPLC_X_DOMAIN"/>
    <property type="match status" value="1"/>
</dbReference>
<evidence type="ECO:0000256" key="8">
    <source>
        <dbReference type="ARBA" id="ARBA00022999"/>
    </source>
</evidence>
<feature type="binding site" evidence="12">
    <location>
        <position position="393"/>
    </location>
    <ligand>
        <name>Ca(2+)</name>
        <dbReference type="ChEBI" id="CHEBI:29108"/>
    </ligand>
</feature>
<evidence type="ECO:0000256" key="14">
    <source>
        <dbReference type="PROSITE-ProRule" id="PRU00192"/>
    </source>
</evidence>
<dbReference type="InterPro" id="IPR001711">
    <property type="entry name" value="PLipase_C_Pinositol-sp_Y"/>
</dbReference>
<dbReference type="InterPro" id="IPR017946">
    <property type="entry name" value="PLC-like_Pdiesterase_TIM-brl"/>
</dbReference>
<evidence type="ECO:0000259" key="19">
    <source>
        <dbReference type="PROSITE" id="PS50002"/>
    </source>
</evidence>
<dbReference type="PhylomeDB" id="A0A0D2WK99"/>
<dbReference type="Gene3D" id="3.30.505.10">
    <property type="entry name" value="SH2 domain"/>
    <property type="match status" value="2"/>
</dbReference>
<dbReference type="Proteomes" id="UP000008743">
    <property type="component" value="Unassembled WGS sequence"/>
</dbReference>
<keyword evidence="16" id="KW-0175">Coiled coil</keyword>
<comment type="catalytic activity">
    <reaction evidence="15">
        <text>a 1,2-diacyl-sn-glycero-3-phospho-(1D-myo-inositol-4,5-bisphosphate) + H2O = 1D-myo-inositol 1,4,5-trisphosphate + a 1,2-diacyl-sn-glycerol + H(+)</text>
        <dbReference type="Rhea" id="RHEA:33179"/>
        <dbReference type="ChEBI" id="CHEBI:15377"/>
        <dbReference type="ChEBI" id="CHEBI:15378"/>
        <dbReference type="ChEBI" id="CHEBI:17815"/>
        <dbReference type="ChEBI" id="CHEBI:58456"/>
        <dbReference type="ChEBI" id="CHEBI:203600"/>
        <dbReference type="EC" id="3.1.4.11"/>
    </reaction>
</comment>
<evidence type="ECO:0000256" key="6">
    <source>
        <dbReference type="ARBA" id="ARBA00022837"/>
    </source>
</evidence>
<dbReference type="CDD" id="cd00275">
    <property type="entry name" value="C2_PLC_like"/>
    <property type="match status" value="1"/>
</dbReference>
<feature type="compositionally biased region" description="Polar residues" evidence="17">
    <location>
        <begin position="1249"/>
        <end position="1266"/>
    </location>
</feature>
<dbReference type="InterPro" id="IPR000008">
    <property type="entry name" value="C2_dom"/>
</dbReference>
<dbReference type="EMBL" id="KE346361">
    <property type="protein sequence ID" value="KJE90620.1"/>
    <property type="molecule type" value="Genomic_DNA"/>
</dbReference>
<dbReference type="PROSITE" id="PS50002">
    <property type="entry name" value="SH3"/>
    <property type="match status" value="1"/>
</dbReference>
<keyword evidence="7 15" id="KW-0442">Lipid degradation</keyword>
<evidence type="ECO:0000256" key="12">
    <source>
        <dbReference type="PIRSR" id="PIRSR000956-2"/>
    </source>
</evidence>
<dbReference type="PIRSF" id="PIRSF000956">
    <property type="entry name" value="PLC-beta"/>
    <property type="match status" value="1"/>
</dbReference>
<feature type="domain" description="SH2" evidence="18">
    <location>
        <begin position="528"/>
        <end position="622"/>
    </location>
</feature>
<dbReference type="InParanoid" id="A0A0D2WK99"/>
<dbReference type="GO" id="GO:0004435">
    <property type="term" value="F:phosphatidylinositol-4,5-bisphosphate phospholipase C activity"/>
    <property type="evidence" value="ECO:0007669"/>
    <property type="project" value="UniProtKB-EC"/>
</dbReference>
<evidence type="ECO:0000256" key="2">
    <source>
        <dbReference type="ARBA" id="ARBA00022443"/>
    </source>
</evidence>
<dbReference type="FunFam" id="3.30.505.10:FF:000011">
    <property type="entry name" value="1-phosphatidylinositol 4,5-bisphosphate phosphodiesterase gamma"/>
    <property type="match status" value="1"/>
</dbReference>
<feature type="domain" description="SH2" evidence="18">
    <location>
        <begin position="633"/>
        <end position="722"/>
    </location>
</feature>
<dbReference type="InterPro" id="IPR000980">
    <property type="entry name" value="SH2"/>
</dbReference>
<dbReference type="GO" id="GO:0016042">
    <property type="term" value="P:lipid catabolic process"/>
    <property type="evidence" value="ECO:0007669"/>
    <property type="project" value="UniProtKB-KW"/>
</dbReference>
<evidence type="ECO:0000256" key="5">
    <source>
        <dbReference type="ARBA" id="ARBA00022801"/>
    </source>
</evidence>
<keyword evidence="12" id="KW-0479">Metal-binding</keyword>
<feature type="domain" description="C2" evidence="20">
    <location>
        <begin position="1002"/>
        <end position="1128"/>
    </location>
</feature>
<dbReference type="InterPro" id="IPR002048">
    <property type="entry name" value="EF_hand_dom"/>
</dbReference>
<name>A0A0D2WK99_CAPO3</name>
<gene>
    <name evidence="23" type="ORF">CAOG_001904</name>
</gene>
<dbReference type="Gene3D" id="2.30.30.40">
    <property type="entry name" value="SH3 Domains"/>
    <property type="match status" value="1"/>
</dbReference>
<dbReference type="Pfam" id="PF00018">
    <property type="entry name" value="SH3_1"/>
    <property type="match status" value="1"/>
</dbReference>
<dbReference type="FunFam" id="3.30.505.10:FF:000009">
    <property type="entry name" value="1-phosphatidylinositol 4,5-bisphosphate phosphodiesterase gamma"/>
    <property type="match status" value="1"/>
</dbReference>
<evidence type="ECO:0000313" key="23">
    <source>
        <dbReference type="EMBL" id="KJE90620.1"/>
    </source>
</evidence>
<dbReference type="EC" id="3.1.4.11" evidence="1 15"/>
<comment type="cofactor">
    <cofactor evidence="12">
        <name>Ca(2+)</name>
        <dbReference type="ChEBI" id="CHEBI:29108"/>
    </cofactor>
    <text evidence="12">Binds 1 Ca(2+) ion per subunit.</text>
</comment>
<feature type="active site" evidence="11">
    <location>
        <position position="314"/>
    </location>
</feature>
<dbReference type="SMART" id="SM00239">
    <property type="entry name" value="C2"/>
    <property type="match status" value="1"/>
</dbReference>
<dbReference type="GO" id="GO:0048015">
    <property type="term" value="P:phosphatidylinositol-mediated signaling"/>
    <property type="evidence" value="ECO:0007669"/>
    <property type="project" value="TreeGrafter"/>
</dbReference>
<dbReference type="CDD" id="cd16201">
    <property type="entry name" value="EFh_PI-PLCgamma"/>
    <property type="match status" value="1"/>
</dbReference>
<evidence type="ECO:0000256" key="4">
    <source>
        <dbReference type="ARBA" id="ARBA00022737"/>
    </source>
</evidence>
<dbReference type="InterPro" id="IPR001192">
    <property type="entry name" value="PI-PLC_fam"/>
</dbReference>
<dbReference type="SUPFAM" id="SSF55550">
    <property type="entry name" value="SH2 domain"/>
    <property type="match status" value="2"/>
</dbReference>
<keyword evidence="3" id="KW-0597">Phosphoprotein</keyword>
<evidence type="ECO:0000256" key="11">
    <source>
        <dbReference type="PIRSR" id="PIRSR000956-1"/>
    </source>
</evidence>
<dbReference type="STRING" id="595528.A0A0D2WK99"/>
<feature type="coiled-coil region" evidence="16">
    <location>
        <begin position="1204"/>
        <end position="1231"/>
    </location>
</feature>
<dbReference type="RefSeq" id="XP_004364772.2">
    <property type="nucleotide sequence ID" value="XM_004364715.2"/>
</dbReference>
<dbReference type="CDD" id="cd11825">
    <property type="entry name" value="SH3_PLCgamma"/>
    <property type="match status" value="1"/>
</dbReference>
<dbReference type="SUPFAM" id="SSF51695">
    <property type="entry name" value="PLC-like phosphodiesterases"/>
    <property type="match status" value="1"/>
</dbReference>